<dbReference type="InterPro" id="IPR050093">
    <property type="entry name" value="ABC_SmlMolc_Importer"/>
</dbReference>
<feature type="domain" description="ABC transporter" evidence="4">
    <location>
        <begin position="1"/>
        <end position="231"/>
    </location>
</feature>
<dbReference type="AlphaFoldDB" id="A0AAN4W197"/>
<evidence type="ECO:0000256" key="2">
    <source>
        <dbReference type="ARBA" id="ARBA00022741"/>
    </source>
</evidence>
<dbReference type="SMART" id="SM00382">
    <property type="entry name" value="AAA"/>
    <property type="match status" value="1"/>
</dbReference>
<dbReference type="InterPro" id="IPR017871">
    <property type="entry name" value="ABC_transporter-like_CS"/>
</dbReference>
<organism evidence="5 6">
    <name type="scientific">Persicobacter diffluens</name>
    <dbReference type="NCBI Taxonomy" id="981"/>
    <lineage>
        <taxon>Bacteria</taxon>
        <taxon>Pseudomonadati</taxon>
        <taxon>Bacteroidota</taxon>
        <taxon>Cytophagia</taxon>
        <taxon>Cytophagales</taxon>
        <taxon>Persicobacteraceae</taxon>
        <taxon>Persicobacter</taxon>
    </lineage>
</organism>
<keyword evidence="2" id="KW-0547">Nucleotide-binding</keyword>
<dbReference type="Gene3D" id="3.40.50.300">
    <property type="entry name" value="P-loop containing nucleotide triphosphate hydrolases"/>
    <property type="match status" value="1"/>
</dbReference>
<proteinExistence type="predicted"/>
<sequence length="267" mass="29086">MMQIDLQYPMPNGTLLQVNAQISAGNRLAVFGPSGAGKTTLLRILAGLEAGSAGSVQVKNETWQDAHQGLFLNSRTRSVGMVFQDLALFPNMKVEDQLAFALQKGQSPAQVAKMLQLVELTDKRNLYPAALSGGEKQRLALARALIQEPEVLLLDEPFSGLDQSLKRRLLQSVDEILNAFNCTVILVSHDASEVMYLCDQVLPLTNGLGGKVQQVKDFFTKDALEGIVLENTGKEIWVMLGEQLVKIPSGENPKAEKGSRISLEGKL</sequence>
<dbReference type="PROSITE" id="PS00211">
    <property type="entry name" value="ABC_TRANSPORTER_1"/>
    <property type="match status" value="1"/>
</dbReference>
<dbReference type="InterPro" id="IPR003593">
    <property type="entry name" value="AAA+_ATPase"/>
</dbReference>
<dbReference type="InterPro" id="IPR003439">
    <property type="entry name" value="ABC_transporter-like_ATP-bd"/>
</dbReference>
<dbReference type="Proteomes" id="UP001310022">
    <property type="component" value="Unassembled WGS sequence"/>
</dbReference>
<dbReference type="PANTHER" id="PTHR42781:SF4">
    <property type="entry name" value="SPERMIDINE_PUTRESCINE IMPORT ATP-BINDING PROTEIN POTA"/>
    <property type="match status" value="1"/>
</dbReference>
<dbReference type="SUPFAM" id="SSF52540">
    <property type="entry name" value="P-loop containing nucleoside triphosphate hydrolases"/>
    <property type="match status" value="1"/>
</dbReference>
<dbReference type="PANTHER" id="PTHR42781">
    <property type="entry name" value="SPERMIDINE/PUTRESCINE IMPORT ATP-BINDING PROTEIN POTA"/>
    <property type="match status" value="1"/>
</dbReference>
<dbReference type="GO" id="GO:0005524">
    <property type="term" value="F:ATP binding"/>
    <property type="evidence" value="ECO:0007669"/>
    <property type="project" value="UniProtKB-KW"/>
</dbReference>
<keyword evidence="1" id="KW-0813">Transport</keyword>
<dbReference type="PROSITE" id="PS50893">
    <property type="entry name" value="ABC_TRANSPORTER_2"/>
    <property type="match status" value="1"/>
</dbReference>
<dbReference type="InterPro" id="IPR027417">
    <property type="entry name" value="P-loop_NTPase"/>
</dbReference>
<keyword evidence="6" id="KW-1185">Reference proteome</keyword>
<dbReference type="GO" id="GO:0016887">
    <property type="term" value="F:ATP hydrolysis activity"/>
    <property type="evidence" value="ECO:0007669"/>
    <property type="project" value="InterPro"/>
</dbReference>
<evidence type="ECO:0000259" key="4">
    <source>
        <dbReference type="PROSITE" id="PS50893"/>
    </source>
</evidence>
<evidence type="ECO:0000313" key="6">
    <source>
        <dbReference type="Proteomes" id="UP001310022"/>
    </source>
</evidence>
<gene>
    <name evidence="5" type="primary">modC</name>
    <name evidence="5" type="ORF">PEDI_33300</name>
</gene>
<protein>
    <submittedName>
        <fullName evidence="5">GTPase</fullName>
    </submittedName>
</protein>
<evidence type="ECO:0000313" key="5">
    <source>
        <dbReference type="EMBL" id="GJM62778.1"/>
    </source>
</evidence>
<comment type="caution">
    <text evidence="5">The sequence shown here is derived from an EMBL/GenBank/DDBJ whole genome shotgun (WGS) entry which is preliminary data.</text>
</comment>
<evidence type="ECO:0000256" key="1">
    <source>
        <dbReference type="ARBA" id="ARBA00022448"/>
    </source>
</evidence>
<accession>A0AAN4W197</accession>
<dbReference type="EMBL" id="BQKE01000002">
    <property type="protein sequence ID" value="GJM62778.1"/>
    <property type="molecule type" value="Genomic_DNA"/>
</dbReference>
<dbReference type="Pfam" id="PF00005">
    <property type="entry name" value="ABC_tran"/>
    <property type="match status" value="1"/>
</dbReference>
<keyword evidence="3" id="KW-0067">ATP-binding</keyword>
<evidence type="ECO:0000256" key="3">
    <source>
        <dbReference type="ARBA" id="ARBA00022840"/>
    </source>
</evidence>
<dbReference type="RefSeq" id="WP_338238015.1">
    <property type="nucleotide sequence ID" value="NZ_BQKE01000002.1"/>
</dbReference>
<reference evidence="5 6" key="1">
    <citation type="submission" date="2021-12" db="EMBL/GenBank/DDBJ databases">
        <title>Genome sequencing of bacteria with rrn-lacking chromosome and rrn-plasmid.</title>
        <authorList>
            <person name="Anda M."/>
            <person name="Iwasaki W."/>
        </authorList>
    </citation>
    <scope>NUCLEOTIDE SEQUENCE [LARGE SCALE GENOMIC DNA]</scope>
    <source>
        <strain evidence="5 6">NBRC 15940</strain>
    </source>
</reference>
<name>A0AAN4W197_9BACT</name>